<dbReference type="EMBL" id="JAJHNU010000001">
    <property type="protein sequence ID" value="MDN4120106.1"/>
    <property type="molecule type" value="Genomic_DNA"/>
</dbReference>
<gene>
    <name evidence="1" type="ORF">LMS43_02265</name>
</gene>
<sequence length="340" mass="37601">MMKRWKNRPEGSNWGEFGDDDQLGRLNLITPNKVLEAIKEVKVGKVFSLSLPLDMPGGSVLNPARHPPKLTATTRTDGKQVYLHSFKDDHNTTDVACDDMVTMSLQYSTQWDALSHIGSHFDADGDGTAEKIFYNGYKPQEHFSHPAHTPDGSSHAHRLGIEHMAQHGVQGRAVMIDLRRHFGDVRKLVGGKEIQKIIEIDGIDIRPGDMVCLHTGFTDVVMSMGGKPDADRLAASCSVLDGFDPALRQWVTQSGLSALIADNYAVEHRPYDFQGDGCHALLPLHELCLFKLGIHLGELWYLSDLAQWLQKNNRHAFMLTAPPLYLPGAVGSPLNPIATV</sequence>
<dbReference type="InterPro" id="IPR037175">
    <property type="entry name" value="KFase_sf"/>
</dbReference>
<reference evidence="1" key="1">
    <citation type="submission" date="2021-11" db="EMBL/GenBank/DDBJ databases">
        <title>Draft genome sequence of Alcaligenes endophyticus type strain CCUG 75668T.</title>
        <authorList>
            <person name="Salva-Serra F."/>
            <person name="Duran R.E."/>
            <person name="Seeger M."/>
            <person name="Moore E.R.B."/>
            <person name="Jaen-Luchoro D."/>
        </authorList>
    </citation>
    <scope>NUCLEOTIDE SEQUENCE</scope>
    <source>
        <strain evidence="1">CCUG 75668</strain>
    </source>
</reference>
<dbReference type="InterPro" id="IPR007325">
    <property type="entry name" value="KFase/CYL"/>
</dbReference>
<organism evidence="1 2">
    <name type="scientific">Alcaligenes endophyticus</name>
    <dbReference type="NCBI Taxonomy" id="1929088"/>
    <lineage>
        <taxon>Bacteria</taxon>
        <taxon>Pseudomonadati</taxon>
        <taxon>Pseudomonadota</taxon>
        <taxon>Betaproteobacteria</taxon>
        <taxon>Burkholderiales</taxon>
        <taxon>Alcaligenaceae</taxon>
        <taxon>Alcaligenes</taxon>
    </lineage>
</organism>
<dbReference type="Gene3D" id="3.50.30.50">
    <property type="entry name" value="Putative cyclase"/>
    <property type="match status" value="1"/>
</dbReference>
<dbReference type="SUPFAM" id="SSF102198">
    <property type="entry name" value="Putative cyclase"/>
    <property type="match status" value="1"/>
</dbReference>
<evidence type="ECO:0000313" key="1">
    <source>
        <dbReference type="EMBL" id="MDN4120106.1"/>
    </source>
</evidence>
<protein>
    <submittedName>
        <fullName evidence="1">Cyclase family protein</fullName>
    </submittedName>
</protein>
<comment type="caution">
    <text evidence="1">The sequence shown here is derived from an EMBL/GenBank/DDBJ whole genome shotgun (WGS) entry which is preliminary data.</text>
</comment>
<dbReference type="PANTHER" id="PTHR34861:SF10">
    <property type="entry name" value="CYCLASE"/>
    <property type="match status" value="1"/>
</dbReference>
<dbReference type="Proteomes" id="UP001168613">
    <property type="component" value="Unassembled WGS sequence"/>
</dbReference>
<proteinExistence type="predicted"/>
<name>A0ABT8EFP8_9BURK</name>
<accession>A0ABT8EFP8</accession>
<evidence type="ECO:0000313" key="2">
    <source>
        <dbReference type="Proteomes" id="UP001168613"/>
    </source>
</evidence>
<dbReference type="PANTHER" id="PTHR34861">
    <property type="match status" value="1"/>
</dbReference>
<dbReference type="RefSeq" id="WP_266122558.1">
    <property type="nucleotide sequence ID" value="NZ_JAJHNU010000001.1"/>
</dbReference>
<keyword evidence="2" id="KW-1185">Reference proteome</keyword>
<dbReference type="Pfam" id="PF04199">
    <property type="entry name" value="Cyclase"/>
    <property type="match status" value="1"/>
</dbReference>